<evidence type="ECO:0000256" key="1">
    <source>
        <dbReference type="ARBA" id="ARBA00000085"/>
    </source>
</evidence>
<dbReference type="PANTHER" id="PTHR45436:SF1">
    <property type="entry name" value="SENSOR PROTEIN QSEC"/>
    <property type="match status" value="1"/>
</dbReference>
<sequence length="454" mass="51731">MKNIQSIKSRLLISLTLPLTIGAILLVLVIYFIVQDKVNKHFDNTLYATAKSMEDSINIKNGRLIVNLPYFAIDLLASNSDGLVFYSIVNEKKKVLTGYKNLLRDDLLANNDKLFYYTTYAGARLRVVSFKTSLASAGKVHFATITIGETLEGRETTINEILTILFIVILSVIIFTLLVSFFAVKNGLLPLYKLKQIIQKRDSKDLKPIHFDAPKEIEDVVNSINILLTRSRDTIKYIEQFNSDVSHQLRTPLAELKVQLEEYHENNNWDYVELNKVVNTMSHITEQLLLYAKTNPSTIDKTYLKRINLNSFCKEYALKVSSKVYSKGFEFAFEDIDEDIFIEADEIMLRSMLDNILNNALHYALDDFGNPIGTITLFLKRHNNTIWLSIKDEGKGINKKDLNTIFDRFYRVDSKKSGSGLGLNIVKQIASLHRAKVEAINNNGLVVSIIFPLK</sequence>
<dbReference type="SUPFAM" id="SSF47384">
    <property type="entry name" value="Homodimeric domain of signal transducing histidine kinase"/>
    <property type="match status" value="1"/>
</dbReference>
<evidence type="ECO:0000259" key="11">
    <source>
        <dbReference type="PROSITE" id="PS50109"/>
    </source>
</evidence>
<dbReference type="PANTHER" id="PTHR45436">
    <property type="entry name" value="SENSOR HISTIDINE KINASE YKOH"/>
    <property type="match status" value="1"/>
</dbReference>
<dbReference type="InterPro" id="IPR036890">
    <property type="entry name" value="HATPase_C_sf"/>
</dbReference>
<gene>
    <name evidence="12" type="ORF">FDK22_03430</name>
</gene>
<name>A0A5R8Y4U3_9BACT</name>
<dbReference type="InterPro" id="IPR003661">
    <property type="entry name" value="HisK_dim/P_dom"/>
</dbReference>
<dbReference type="CDD" id="cd00082">
    <property type="entry name" value="HisKA"/>
    <property type="match status" value="1"/>
</dbReference>
<keyword evidence="13" id="KW-1185">Reference proteome</keyword>
<dbReference type="InterPro" id="IPR004358">
    <property type="entry name" value="Sig_transdc_His_kin-like_C"/>
</dbReference>
<dbReference type="GO" id="GO:0000155">
    <property type="term" value="F:phosphorelay sensor kinase activity"/>
    <property type="evidence" value="ECO:0007669"/>
    <property type="project" value="InterPro"/>
</dbReference>
<accession>A0A5R8Y4U3</accession>
<feature type="domain" description="Histidine kinase" evidence="11">
    <location>
        <begin position="244"/>
        <end position="454"/>
    </location>
</feature>
<dbReference type="Proteomes" id="UP000308901">
    <property type="component" value="Unassembled WGS sequence"/>
</dbReference>
<evidence type="ECO:0000256" key="8">
    <source>
        <dbReference type="ARBA" id="ARBA00022989"/>
    </source>
</evidence>
<dbReference type="PRINTS" id="PR00344">
    <property type="entry name" value="BCTRLSENSOR"/>
</dbReference>
<evidence type="ECO:0000256" key="2">
    <source>
        <dbReference type="ARBA" id="ARBA00004370"/>
    </source>
</evidence>
<proteinExistence type="predicted"/>
<comment type="caution">
    <text evidence="12">The sequence shown here is derived from an EMBL/GenBank/DDBJ whole genome shotgun (WGS) entry which is preliminary data.</text>
</comment>
<dbReference type="PROSITE" id="PS50109">
    <property type="entry name" value="HIS_KIN"/>
    <property type="match status" value="1"/>
</dbReference>
<keyword evidence="7 12" id="KW-0418">Kinase</keyword>
<dbReference type="EMBL" id="VANU01000001">
    <property type="protein sequence ID" value="TLP41086.1"/>
    <property type="molecule type" value="Genomic_DNA"/>
</dbReference>
<keyword evidence="6 10" id="KW-0812">Transmembrane</keyword>
<feature type="transmembrane region" description="Helical" evidence="10">
    <location>
        <begin position="12"/>
        <end position="34"/>
    </location>
</feature>
<dbReference type="Gene3D" id="1.10.287.130">
    <property type="match status" value="1"/>
</dbReference>
<dbReference type="InterPro" id="IPR036097">
    <property type="entry name" value="HisK_dim/P_sf"/>
</dbReference>
<reference evidence="12 13" key="1">
    <citation type="submission" date="2019-05" db="EMBL/GenBank/DDBJ databases">
        <title>Arcobacter sp. nov., isolated from sea sediment.</title>
        <authorList>
            <person name="Kim W."/>
        </authorList>
    </citation>
    <scope>NUCLEOTIDE SEQUENCE [LARGE SCALE GENOMIC DNA]</scope>
    <source>
        <strain evidence="12 13">CAU 1517</strain>
    </source>
</reference>
<dbReference type="SMART" id="SM00387">
    <property type="entry name" value="HATPase_c"/>
    <property type="match status" value="1"/>
</dbReference>
<keyword evidence="8 10" id="KW-1133">Transmembrane helix</keyword>
<dbReference type="SUPFAM" id="SSF55874">
    <property type="entry name" value="ATPase domain of HSP90 chaperone/DNA topoisomerase II/histidine kinase"/>
    <property type="match status" value="1"/>
</dbReference>
<dbReference type="AlphaFoldDB" id="A0A5R8Y4U3"/>
<evidence type="ECO:0000256" key="10">
    <source>
        <dbReference type="SAM" id="Phobius"/>
    </source>
</evidence>
<dbReference type="OrthoDB" id="9813151at2"/>
<evidence type="ECO:0000256" key="4">
    <source>
        <dbReference type="ARBA" id="ARBA00022553"/>
    </source>
</evidence>
<keyword evidence="4" id="KW-0597">Phosphoprotein</keyword>
<dbReference type="GO" id="GO:0005886">
    <property type="term" value="C:plasma membrane"/>
    <property type="evidence" value="ECO:0007669"/>
    <property type="project" value="TreeGrafter"/>
</dbReference>
<evidence type="ECO:0000313" key="13">
    <source>
        <dbReference type="Proteomes" id="UP000308901"/>
    </source>
</evidence>
<comment type="subcellular location">
    <subcellularLocation>
        <location evidence="2">Membrane</location>
    </subcellularLocation>
</comment>
<evidence type="ECO:0000256" key="6">
    <source>
        <dbReference type="ARBA" id="ARBA00022692"/>
    </source>
</evidence>
<protein>
    <recommendedName>
        <fullName evidence="3">histidine kinase</fullName>
        <ecNumber evidence="3">2.7.13.3</ecNumber>
    </recommendedName>
</protein>
<keyword evidence="5" id="KW-0808">Transferase</keyword>
<dbReference type="InterPro" id="IPR013727">
    <property type="entry name" value="2CSK_N"/>
</dbReference>
<evidence type="ECO:0000313" key="12">
    <source>
        <dbReference type="EMBL" id="TLP41086.1"/>
    </source>
</evidence>
<evidence type="ECO:0000256" key="5">
    <source>
        <dbReference type="ARBA" id="ARBA00022679"/>
    </source>
</evidence>
<dbReference type="Pfam" id="PF02518">
    <property type="entry name" value="HATPase_c"/>
    <property type="match status" value="1"/>
</dbReference>
<dbReference type="InterPro" id="IPR050428">
    <property type="entry name" value="TCS_sensor_his_kinase"/>
</dbReference>
<organism evidence="12 13">
    <name type="scientific">Arcobacter arenosus</name>
    <dbReference type="NCBI Taxonomy" id="2576037"/>
    <lineage>
        <taxon>Bacteria</taxon>
        <taxon>Pseudomonadati</taxon>
        <taxon>Campylobacterota</taxon>
        <taxon>Epsilonproteobacteria</taxon>
        <taxon>Campylobacterales</taxon>
        <taxon>Arcobacteraceae</taxon>
        <taxon>Arcobacter</taxon>
    </lineage>
</organism>
<evidence type="ECO:0000256" key="9">
    <source>
        <dbReference type="ARBA" id="ARBA00023136"/>
    </source>
</evidence>
<dbReference type="InterPro" id="IPR005467">
    <property type="entry name" value="His_kinase_dom"/>
</dbReference>
<dbReference type="EC" id="2.7.13.3" evidence="3"/>
<dbReference type="Gene3D" id="3.30.565.10">
    <property type="entry name" value="Histidine kinase-like ATPase, C-terminal domain"/>
    <property type="match status" value="1"/>
</dbReference>
<feature type="transmembrane region" description="Helical" evidence="10">
    <location>
        <begin position="161"/>
        <end position="184"/>
    </location>
</feature>
<comment type="catalytic activity">
    <reaction evidence="1">
        <text>ATP + protein L-histidine = ADP + protein N-phospho-L-histidine.</text>
        <dbReference type="EC" id="2.7.13.3"/>
    </reaction>
</comment>
<keyword evidence="9 10" id="KW-0472">Membrane</keyword>
<dbReference type="InterPro" id="IPR003594">
    <property type="entry name" value="HATPase_dom"/>
</dbReference>
<dbReference type="RefSeq" id="WP_138151488.1">
    <property type="nucleotide sequence ID" value="NZ_VANU01000001.1"/>
</dbReference>
<dbReference type="Pfam" id="PF08521">
    <property type="entry name" value="2CSK_N"/>
    <property type="match status" value="1"/>
</dbReference>
<evidence type="ECO:0000256" key="7">
    <source>
        <dbReference type="ARBA" id="ARBA00022777"/>
    </source>
</evidence>
<evidence type="ECO:0000256" key="3">
    <source>
        <dbReference type="ARBA" id="ARBA00012438"/>
    </source>
</evidence>